<gene>
    <name evidence="1" type="ORF">NC653_018536</name>
</gene>
<evidence type="ECO:0000313" key="2">
    <source>
        <dbReference type="Proteomes" id="UP001164929"/>
    </source>
</evidence>
<dbReference type="Proteomes" id="UP001164929">
    <property type="component" value="Chromosome 7"/>
</dbReference>
<evidence type="ECO:0000313" key="1">
    <source>
        <dbReference type="EMBL" id="KAJ6990041.1"/>
    </source>
</evidence>
<keyword evidence="2" id="KW-1185">Reference proteome</keyword>
<dbReference type="EMBL" id="JAQIZT010000007">
    <property type="protein sequence ID" value="KAJ6990041.1"/>
    <property type="molecule type" value="Genomic_DNA"/>
</dbReference>
<name>A0AAD6QGM3_9ROSI</name>
<accession>A0AAD6QGM3</accession>
<reference evidence="1" key="1">
    <citation type="journal article" date="2023" name="Mol. Ecol. Resour.">
        <title>Chromosome-level genome assembly of a triploid poplar Populus alba 'Berolinensis'.</title>
        <authorList>
            <person name="Chen S."/>
            <person name="Yu Y."/>
            <person name="Wang X."/>
            <person name="Wang S."/>
            <person name="Zhang T."/>
            <person name="Zhou Y."/>
            <person name="He R."/>
            <person name="Meng N."/>
            <person name="Wang Y."/>
            <person name="Liu W."/>
            <person name="Liu Z."/>
            <person name="Liu J."/>
            <person name="Guo Q."/>
            <person name="Huang H."/>
            <person name="Sederoff R.R."/>
            <person name="Wang G."/>
            <person name="Qu G."/>
            <person name="Chen S."/>
        </authorList>
    </citation>
    <scope>NUCLEOTIDE SEQUENCE</scope>
    <source>
        <strain evidence="1">SC-2020</strain>
    </source>
</reference>
<organism evidence="1 2">
    <name type="scientific">Populus alba x Populus x berolinensis</name>
    <dbReference type="NCBI Taxonomy" id="444605"/>
    <lineage>
        <taxon>Eukaryota</taxon>
        <taxon>Viridiplantae</taxon>
        <taxon>Streptophyta</taxon>
        <taxon>Embryophyta</taxon>
        <taxon>Tracheophyta</taxon>
        <taxon>Spermatophyta</taxon>
        <taxon>Magnoliopsida</taxon>
        <taxon>eudicotyledons</taxon>
        <taxon>Gunneridae</taxon>
        <taxon>Pentapetalae</taxon>
        <taxon>rosids</taxon>
        <taxon>fabids</taxon>
        <taxon>Malpighiales</taxon>
        <taxon>Salicaceae</taxon>
        <taxon>Saliceae</taxon>
        <taxon>Populus</taxon>
    </lineage>
</organism>
<comment type="caution">
    <text evidence="1">The sequence shown here is derived from an EMBL/GenBank/DDBJ whole genome shotgun (WGS) entry which is preliminary data.</text>
</comment>
<protein>
    <submittedName>
        <fullName evidence="1">Uncharacterized protein</fullName>
    </submittedName>
</protein>
<proteinExistence type="predicted"/>
<dbReference type="AlphaFoldDB" id="A0AAD6QGM3"/>
<sequence length="97" mass="10867">MTQQFPLFGSSLASLKLPTGYANQDSSALLRLEGKTIVIRVLEEDPVLPTISVDTSLDGEHPIECREEYIQKAYHDFSLEDVSDRKMLLLSLILDNS</sequence>